<dbReference type="Proteomes" id="UP001279734">
    <property type="component" value="Unassembled WGS sequence"/>
</dbReference>
<evidence type="ECO:0000313" key="2">
    <source>
        <dbReference type="EMBL" id="GMH08725.1"/>
    </source>
</evidence>
<accession>A0AAD3SDH9</accession>
<name>A0AAD3SDH9_NEPGR</name>
<dbReference type="AlphaFoldDB" id="A0AAD3SDH9"/>
<keyword evidence="3" id="KW-1185">Reference proteome</keyword>
<proteinExistence type="predicted"/>
<reference evidence="2" key="1">
    <citation type="submission" date="2023-05" db="EMBL/GenBank/DDBJ databases">
        <title>Nepenthes gracilis genome sequencing.</title>
        <authorList>
            <person name="Fukushima K."/>
        </authorList>
    </citation>
    <scope>NUCLEOTIDE SEQUENCE</scope>
    <source>
        <strain evidence="2">SING2019-196</strain>
    </source>
</reference>
<organism evidence="2 3">
    <name type="scientific">Nepenthes gracilis</name>
    <name type="common">Slender pitcher plant</name>
    <dbReference type="NCBI Taxonomy" id="150966"/>
    <lineage>
        <taxon>Eukaryota</taxon>
        <taxon>Viridiplantae</taxon>
        <taxon>Streptophyta</taxon>
        <taxon>Embryophyta</taxon>
        <taxon>Tracheophyta</taxon>
        <taxon>Spermatophyta</taxon>
        <taxon>Magnoliopsida</taxon>
        <taxon>eudicotyledons</taxon>
        <taxon>Gunneridae</taxon>
        <taxon>Pentapetalae</taxon>
        <taxon>Caryophyllales</taxon>
        <taxon>Nepenthaceae</taxon>
        <taxon>Nepenthes</taxon>
    </lineage>
</organism>
<dbReference type="EMBL" id="BSYO01000008">
    <property type="protein sequence ID" value="GMH08725.1"/>
    <property type="molecule type" value="Genomic_DNA"/>
</dbReference>
<sequence length="130" mass="14110">MKGKADVHSSNTLSPPKENRSRKGRRRTQGQQWSAVITEEAIDDEWRLLDGSCECGGCGWRCLSFFRRAAGGFDWEVVCGLSKFSGTTFGSNRNSLAISTETAATATALVLTGKMSTNMVSINAQENAKI</sequence>
<gene>
    <name evidence="2" type="ORF">Nepgr_010565</name>
</gene>
<comment type="caution">
    <text evidence="2">The sequence shown here is derived from an EMBL/GenBank/DDBJ whole genome shotgun (WGS) entry which is preliminary data.</text>
</comment>
<evidence type="ECO:0000256" key="1">
    <source>
        <dbReference type="SAM" id="MobiDB-lite"/>
    </source>
</evidence>
<protein>
    <submittedName>
        <fullName evidence="2">Uncharacterized protein</fullName>
    </submittedName>
</protein>
<feature type="region of interest" description="Disordered" evidence="1">
    <location>
        <begin position="1"/>
        <end position="33"/>
    </location>
</feature>
<evidence type="ECO:0000313" key="3">
    <source>
        <dbReference type="Proteomes" id="UP001279734"/>
    </source>
</evidence>